<name>A0A3B1C1X4_9ZZZZ</name>
<proteinExistence type="predicted"/>
<dbReference type="SUPFAM" id="SSF52540">
    <property type="entry name" value="P-loop containing nucleoside triphosphate hydrolases"/>
    <property type="match status" value="1"/>
</dbReference>
<dbReference type="Gene3D" id="3.40.50.300">
    <property type="entry name" value="P-loop containing nucleotide triphosphate hydrolases"/>
    <property type="match status" value="1"/>
</dbReference>
<reference evidence="2" key="1">
    <citation type="submission" date="2018-06" db="EMBL/GenBank/DDBJ databases">
        <authorList>
            <person name="Zhirakovskaya E."/>
        </authorList>
    </citation>
    <scope>NUCLEOTIDE SEQUENCE</scope>
</reference>
<dbReference type="PANTHER" id="PTHR34301">
    <property type="entry name" value="DNA-BINDING PROTEIN-RELATED"/>
    <property type="match status" value="1"/>
</dbReference>
<dbReference type="InterPro" id="IPR027417">
    <property type="entry name" value="P-loop_NTPase"/>
</dbReference>
<feature type="domain" description="ATPase" evidence="1">
    <location>
        <begin position="15"/>
        <end position="227"/>
    </location>
</feature>
<evidence type="ECO:0000313" key="2">
    <source>
        <dbReference type="EMBL" id="VAX24516.1"/>
    </source>
</evidence>
<gene>
    <name evidence="2" type="ORF">MNBD_IGNAVI01-1187</name>
</gene>
<protein>
    <recommendedName>
        <fullName evidence="1">ATPase domain-containing protein</fullName>
    </recommendedName>
</protein>
<dbReference type="EMBL" id="UOGD01000275">
    <property type="protein sequence ID" value="VAX24516.1"/>
    <property type="molecule type" value="Genomic_DNA"/>
</dbReference>
<dbReference type="InterPro" id="IPR011579">
    <property type="entry name" value="ATPase_dom"/>
</dbReference>
<evidence type="ECO:0000259" key="1">
    <source>
        <dbReference type="Pfam" id="PF01637"/>
    </source>
</evidence>
<sequence>MNPFKYGKIVSGGFFYNRKEELERIKATLSGGNNLVLYAPRRYGKSSLVNKALVELEKKGFATVYIDFMSVYSREIFIRNYSNAIVSKRKNSIEKITKYISKVIRGIVPKVSFNQFGSPEFSFSWIEGNNKEETLEDIINLPEKLASSKEKWIVAFDEFQEINNLNGESFEKLLRSLIQHHKNVTYLFLGSRTHLLKDMFSNKNRAFYNSAMLMNLNKINKEDSINYLIRKFSRDKITLSQNVAEYLVEKVYSVPYYIQFVASEIWQDAINKNKVIGKRLVDKAIKSIIELKSDYYWELTSKQTNYRKKVLHALSCSGKGIFAKDTIKKFDLGAISTTQKAIATFIDDGIIEKFNNELQFSDPFYKMFLAENL</sequence>
<dbReference type="PANTHER" id="PTHR34301:SF8">
    <property type="entry name" value="ATPASE DOMAIN-CONTAINING PROTEIN"/>
    <property type="match status" value="1"/>
</dbReference>
<organism evidence="2">
    <name type="scientific">hydrothermal vent metagenome</name>
    <dbReference type="NCBI Taxonomy" id="652676"/>
    <lineage>
        <taxon>unclassified sequences</taxon>
        <taxon>metagenomes</taxon>
        <taxon>ecological metagenomes</taxon>
    </lineage>
</organism>
<accession>A0A3B1C1X4</accession>
<dbReference type="AlphaFoldDB" id="A0A3B1C1X4"/>
<dbReference type="Pfam" id="PF01637">
    <property type="entry name" value="ATPase_2"/>
    <property type="match status" value="1"/>
</dbReference>
<dbReference type="GO" id="GO:0005524">
    <property type="term" value="F:ATP binding"/>
    <property type="evidence" value="ECO:0007669"/>
    <property type="project" value="InterPro"/>
</dbReference>